<dbReference type="SUPFAM" id="SSF55724">
    <property type="entry name" value="Mog1p/PsbP-like"/>
    <property type="match status" value="1"/>
</dbReference>
<dbReference type="PANTHER" id="PTHR31407:SF10">
    <property type="entry name" value="PHOTOSYNTHETIC NDH SUBUNIT OF LUMENAL LOCATION 1, CHLOROPLASTIC"/>
    <property type="match status" value="1"/>
</dbReference>
<evidence type="ECO:0000313" key="2">
    <source>
        <dbReference type="EMBL" id="KAK4743059.1"/>
    </source>
</evidence>
<dbReference type="GO" id="GO:0009654">
    <property type="term" value="C:photosystem II oxygen evolving complex"/>
    <property type="evidence" value="ECO:0007669"/>
    <property type="project" value="InterPro"/>
</dbReference>
<dbReference type="GO" id="GO:0019898">
    <property type="term" value="C:extrinsic component of membrane"/>
    <property type="evidence" value="ECO:0007669"/>
    <property type="project" value="InterPro"/>
</dbReference>
<proteinExistence type="predicted"/>
<comment type="caution">
    <text evidence="2">The sequence shown here is derived from an EMBL/GenBank/DDBJ whole genome shotgun (WGS) entry which is preliminary data.</text>
</comment>
<dbReference type="Proteomes" id="UP001345219">
    <property type="component" value="Chromosome 1"/>
</dbReference>
<dbReference type="NCBIfam" id="NF040946">
    <property type="entry name" value="PSII_PsbP"/>
    <property type="match status" value="1"/>
</dbReference>
<evidence type="ECO:0000259" key="1">
    <source>
        <dbReference type="Pfam" id="PF01789"/>
    </source>
</evidence>
<dbReference type="AlphaFoldDB" id="A0AAN7GJW3"/>
<dbReference type="InterPro" id="IPR002683">
    <property type="entry name" value="PsbP_C"/>
</dbReference>
<dbReference type="PANTHER" id="PTHR31407">
    <property type="match status" value="1"/>
</dbReference>
<organism evidence="2 3">
    <name type="scientific">Trapa incisa</name>
    <dbReference type="NCBI Taxonomy" id="236973"/>
    <lineage>
        <taxon>Eukaryota</taxon>
        <taxon>Viridiplantae</taxon>
        <taxon>Streptophyta</taxon>
        <taxon>Embryophyta</taxon>
        <taxon>Tracheophyta</taxon>
        <taxon>Spermatophyta</taxon>
        <taxon>Magnoliopsida</taxon>
        <taxon>eudicotyledons</taxon>
        <taxon>Gunneridae</taxon>
        <taxon>Pentapetalae</taxon>
        <taxon>rosids</taxon>
        <taxon>malvids</taxon>
        <taxon>Myrtales</taxon>
        <taxon>Lythraceae</taxon>
        <taxon>Trapa</taxon>
    </lineage>
</organism>
<dbReference type="GO" id="GO:0005509">
    <property type="term" value="F:calcium ion binding"/>
    <property type="evidence" value="ECO:0007669"/>
    <property type="project" value="InterPro"/>
</dbReference>
<sequence length="244" mass="27704">MVSLKNSPSIHLFPSSFPQLERLAPQNQNQGRVNCGRRWAPPFNVRAEQLSSSSSTHHSPDQCRRRPVLLGIGAVASSLLPAASLLAEGIPQNYQSFVDLIDGYSYYYPSDWREFEFRGHDSAFKDRFLQLQNVRVRFIPTSMKDIHDMGPMEEVVNNLVKNVYATPNQVATILGMQEKTVNGKNYYTFEYGLKSPNFTSTSFATVAVSNGRYYTLTVAANERRWKRVRNKLKVVADSFQVLDI</sequence>
<dbReference type="GO" id="GO:0015979">
    <property type="term" value="P:photosynthesis"/>
    <property type="evidence" value="ECO:0007669"/>
    <property type="project" value="InterPro"/>
</dbReference>
<dbReference type="Gene3D" id="3.40.1000.10">
    <property type="entry name" value="Mog1/PsbP, alpha/beta/alpha sandwich"/>
    <property type="match status" value="1"/>
</dbReference>
<keyword evidence="3" id="KW-1185">Reference proteome</keyword>
<name>A0AAN7GJW3_9MYRT</name>
<protein>
    <recommendedName>
        <fullName evidence="1">PsbP C-terminal domain-containing protein</fullName>
    </recommendedName>
</protein>
<gene>
    <name evidence="2" type="ORF">SAY87_001060</name>
</gene>
<feature type="domain" description="PsbP C-terminal" evidence="1">
    <location>
        <begin position="93"/>
        <end position="241"/>
    </location>
</feature>
<accession>A0AAN7GJW3</accession>
<evidence type="ECO:0000313" key="3">
    <source>
        <dbReference type="Proteomes" id="UP001345219"/>
    </source>
</evidence>
<reference evidence="2 3" key="1">
    <citation type="journal article" date="2023" name="Hortic Res">
        <title>Pangenome of water caltrop reveals structural variations and asymmetric subgenome divergence after allopolyploidization.</title>
        <authorList>
            <person name="Zhang X."/>
            <person name="Chen Y."/>
            <person name="Wang L."/>
            <person name="Yuan Y."/>
            <person name="Fang M."/>
            <person name="Shi L."/>
            <person name="Lu R."/>
            <person name="Comes H.P."/>
            <person name="Ma Y."/>
            <person name="Chen Y."/>
            <person name="Huang G."/>
            <person name="Zhou Y."/>
            <person name="Zheng Z."/>
            <person name="Qiu Y."/>
        </authorList>
    </citation>
    <scope>NUCLEOTIDE SEQUENCE [LARGE SCALE GENOMIC DNA]</scope>
    <source>
        <tissue evidence="2">Roots</tissue>
    </source>
</reference>
<dbReference type="Pfam" id="PF01789">
    <property type="entry name" value="PsbP"/>
    <property type="match status" value="1"/>
</dbReference>
<dbReference type="InterPro" id="IPR016123">
    <property type="entry name" value="Mog1/PsbP_a/b/a-sand"/>
</dbReference>
<dbReference type="EMBL" id="JAXIOK010000023">
    <property type="protein sequence ID" value="KAK4743059.1"/>
    <property type="molecule type" value="Genomic_DNA"/>
</dbReference>